<keyword evidence="3" id="KW-1185">Reference proteome</keyword>
<dbReference type="InterPro" id="IPR021109">
    <property type="entry name" value="Peptidase_aspartic_dom_sf"/>
</dbReference>
<protein>
    <submittedName>
        <fullName evidence="2">Retrotransposon ORF1</fullName>
    </submittedName>
</protein>
<dbReference type="EMBL" id="BQNB010012665">
    <property type="protein sequence ID" value="GJT06396.1"/>
    <property type="molecule type" value="Genomic_DNA"/>
</dbReference>
<evidence type="ECO:0000313" key="2">
    <source>
        <dbReference type="EMBL" id="GJT06396.1"/>
    </source>
</evidence>
<dbReference type="Proteomes" id="UP001151760">
    <property type="component" value="Unassembled WGS sequence"/>
</dbReference>
<evidence type="ECO:0000256" key="1">
    <source>
        <dbReference type="SAM" id="MobiDB-lite"/>
    </source>
</evidence>
<reference evidence="2" key="1">
    <citation type="journal article" date="2022" name="Int. J. Mol. Sci.">
        <title>Draft Genome of Tanacetum Coccineum: Genomic Comparison of Closely Related Tanacetum-Family Plants.</title>
        <authorList>
            <person name="Yamashiro T."/>
            <person name="Shiraishi A."/>
            <person name="Nakayama K."/>
            <person name="Satake H."/>
        </authorList>
    </citation>
    <scope>NUCLEOTIDE SEQUENCE</scope>
</reference>
<proteinExistence type="predicted"/>
<evidence type="ECO:0000313" key="3">
    <source>
        <dbReference type="Proteomes" id="UP001151760"/>
    </source>
</evidence>
<organism evidence="2 3">
    <name type="scientific">Tanacetum coccineum</name>
    <dbReference type="NCBI Taxonomy" id="301880"/>
    <lineage>
        <taxon>Eukaryota</taxon>
        <taxon>Viridiplantae</taxon>
        <taxon>Streptophyta</taxon>
        <taxon>Embryophyta</taxon>
        <taxon>Tracheophyta</taxon>
        <taxon>Spermatophyta</taxon>
        <taxon>Magnoliopsida</taxon>
        <taxon>eudicotyledons</taxon>
        <taxon>Gunneridae</taxon>
        <taxon>Pentapetalae</taxon>
        <taxon>asterids</taxon>
        <taxon>campanulids</taxon>
        <taxon>Asterales</taxon>
        <taxon>Asteraceae</taxon>
        <taxon>Asteroideae</taxon>
        <taxon>Anthemideae</taxon>
        <taxon>Anthemidinae</taxon>
        <taxon>Tanacetum</taxon>
    </lineage>
</organism>
<dbReference type="CDD" id="cd00303">
    <property type="entry name" value="retropepsin_like"/>
    <property type="match status" value="1"/>
</dbReference>
<sequence>MTHSDEGPSLTVRRPLIQEGMDHEALKKDIYERVLILQDPRPIIETIKFIDQHKKLLDNVKRKNNPEVFVLPIHLEAKVDSFALADTGSNINVLPYQLYTKLRREDAKPIAKKITMLNYSKAEPMGILRDVLCQIGVTTILAKSLILDMPVDKDVPIVMGRSFLYTCGGIINTIKGTTSTFDGIYHQDFYIATVKSKEEEKYSEDGEEYYVKRDKNGKPFYGPTLMIYLNCDDPLDRPLALQEALNPFKKTVGTHDDEAGSSQLKRSRQHETVEEAMLPHVYHEFLLWGLSNRAAKSRYNANLARLLPKQIYSSVIMDWGVLNNMGCAKEIEAMLEIKVYEFDEVVMDDELMTKKLIKFRLAGRGGLRSNENFNAKDYWLSISSEEELHLSRSLASTIRSPILRVLQKMITYGLCQRTSRELIGPNGKLIAEDPAPGEPRVAMPRGSHPSMQDLYHRMGRMEIRQRTLERMSRRQLYHTDRYAGLFEHMAGHYGYTLQRAYAPPSYDEEDKD</sequence>
<feature type="region of interest" description="Disordered" evidence="1">
    <location>
        <begin position="426"/>
        <end position="452"/>
    </location>
</feature>
<reference evidence="2" key="2">
    <citation type="submission" date="2022-01" db="EMBL/GenBank/DDBJ databases">
        <authorList>
            <person name="Yamashiro T."/>
            <person name="Shiraishi A."/>
            <person name="Satake H."/>
            <person name="Nakayama K."/>
        </authorList>
    </citation>
    <scope>NUCLEOTIDE SEQUENCE</scope>
</reference>
<gene>
    <name evidence="2" type="ORF">Tco_0840858</name>
</gene>
<accession>A0ABQ5AUS4</accession>
<dbReference type="PANTHER" id="PTHR33067:SF9">
    <property type="entry name" value="RNA-DIRECTED DNA POLYMERASE"/>
    <property type="match status" value="1"/>
</dbReference>
<name>A0ABQ5AUS4_9ASTR</name>
<comment type="caution">
    <text evidence="2">The sequence shown here is derived from an EMBL/GenBank/DDBJ whole genome shotgun (WGS) entry which is preliminary data.</text>
</comment>
<dbReference type="Gene3D" id="2.40.70.10">
    <property type="entry name" value="Acid Proteases"/>
    <property type="match status" value="1"/>
</dbReference>
<dbReference type="PANTHER" id="PTHR33067">
    <property type="entry name" value="RNA-DIRECTED DNA POLYMERASE-RELATED"/>
    <property type="match status" value="1"/>
</dbReference>